<dbReference type="InterPro" id="IPR036909">
    <property type="entry name" value="Cyt_c-like_dom_sf"/>
</dbReference>
<evidence type="ECO:0000259" key="1">
    <source>
        <dbReference type="SMART" id="SM01235"/>
    </source>
</evidence>
<organism evidence="2 3">
    <name type="scientific">Riemerella anatipestifer</name>
    <name type="common">Moraxella anatipestifer</name>
    <dbReference type="NCBI Taxonomy" id="34085"/>
    <lineage>
        <taxon>Bacteria</taxon>
        <taxon>Pseudomonadati</taxon>
        <taxon>Bacteroidota</taxon>
        <taxon>Flavobacteriia</taxon>
        <taxon>Flavobacteriales</taxon>
        <taxon>Weeksellaceae</taxon>
        <taxon>Riemerella</taxon>
    </lineage>
</organism>
<dbReference type="GO" id="GO:0009055">
    <property type="term" value="F:electron transfer activity"/>
    <property type="evidence" value="ECO:0007669"/>
    <property type="project" value="InterPro"/>
</dbReference>
<protein>
    <recommendedName>
        <fullName evidence="1">Haem-binding domain-containing protein</fullName>
    </recommendedName>
</protein>
<gene>
    <name evidence="2" type="ORF">AB406_1075</name>
</gene>
<dbReference type="AlphaFoldDB" id="A0A1S7DSE0"/>
<feature type="domain" description="Haem-binding" evidence="1">
    <location>
        <begin position="9"/>
        <end position="144"/>
    </location>
</feature>
<dbReference type="SUPFAM" id="SSF46626">
    <property type="entry name" value="Cytochrome c"/>
    <property type="match status" value="1"/>
</dbReference>
<dbReference type="RefSeq" id="WP_079207279.1">
    <property type="nucleotide sequence ID" value="NZ_CP011859.1"/>
</dbReference>
<dbReference type="InterPro" id="IPR025992">
    <property type="entry name" value="Haem-bd"/>
</dbReference>
<dbReference type="GO" id="GO:0020037">
    <property type="term" value="F:heme binding"/>
    <property type="evidence" value="ECO:0007669"/>
    <property type="project" value="InterPro"/>
</dbReference>
<dbReference type="Proteomes" id="UP000189883">
    <property type="component" value="Chromosome"/>
</dbReference>
<reference evidence="2 3" key="1">
    <citation type="submission" date="2015-06" db="EMBL/GenBank/DDBJ databases">
        <title>R. anatipestifer strain HXb2 is the most virulent strain so far, and the genome sequence would help us uncover the pathogenesis.</title>
        <authorList>
            <person name="Hu Q."/>
            <person name="Qi J."/>
            <person name="Bo H."/>
            <person name="Liu G."/>
            <person name="Tao M."/>
            <person name="Ding Y."/>
            <person name="Xue Y."/>
        </authorList>
    </citation>
    <scope>NUCLEOTIDE SEQUENCE [LARGE SCALE GENOMIC DNA]</scope>
    <source>
        <strain evidence="2 3">HXb2</strain>
    </source>
</reference>
<proteinExistence type="predicted"/>
<name>A0A1S7DSE0_RIEAN</name>
<dbReference type="Pfam" id="PF14376">
    <property type="entry name" value="Haem_bd"/>
    <property type="match status" value="1"/>
</dbReference>
<evidence type="ECO:0000313" key="2">
    <source>
        <dbReference type="EMBL" id="AQY22024.1"/>
    </source>
</evidence>
<dbReference type="SMART" id="SM01235">
    <property type="entry name" value="Haem_bd"/>
    <property type="match status" value="1"/>
</dbReference>
<sequence length="164" mass="18514">MKKVALALLAAGVILQFFQIDKTNPPVDKGMDFVQIKKMPESTANILKSACYDCHSNETKYPWYTNIQPVAWFVKEHIDDGRKRLNFSTFATYSPEKQAEKIEESIEEIEKGGMPLESYLLAHPEAKLSDNQKQELVSFLKQSIGNNAQTSHATADEDGDEDED</sequence>
<dbReference type="EMBL" id="CP011859">
    <property type="protein sequence ID" value="AQY22024.1"/>
    <property type="molecule type" value="Genomic_DNA"/>
</dbReference>
<accession>A0A1S7DSE0</accession>
<evidence type="ECO:0000313" key="3">
    <source>
        <dbReference type="Proteomes" id="UP000189883"/>
    </source>
</evidence>